<dbReference type="PANTHER" id="PTHR10963:SF55">
    <property type="entry name" value="GLYCOSIDE HYDROLASE FAMILY 16 PROTEIN"/>
    <property type="match status" value="1"/>
</dbReference>
<dbReference type="Gene3D" id="2.80.10.50">
    <property type="match status" value="3"/>
</dbReference>
<comment type="similarity">
    <text evidence="1">Belongs to the glycosyl hydrolase 16 family.</text>
</comment>
<dbReference type="InterPro" id="IPR050546">
    <property type="entry name" value="Glycosyl_Hydrlase_16"/>
</dbReference>
<protein>
    <submittedName>
        <fullName evidence="6">Beta-glucanase/Beta-glucan synthetase</fullName>
    </submittedName>
</protein>
<feature type="domain" description="CBM6" evidence="4">
    <location>
        <begin position="183"/>
        <end position="317"/>
    </location>
</feature>
<dbReference type="InterPro" id="IPR035992">
    <property type="entry name" value="Ricin_B-like_lectins"/>
</dbReference>
<reference evidence="6 7" key="1">
    <citation type="journal article" date="2005" name="Nucleic Acids Res.">
        <title>Genomic blueprint of Hahella chejuensis, a marine microbe producing an algicidal agent.</title>
        <authorList>
            <person name="Jeong H."/>
            <person name="Yim J.H."/>
            <person name="Lee C."/>
            <person name="Choi S.-H."/>
            <person name="Park Y.K."/>
            <person name="Yoon S.H."/>
            <person name="Hur C.-G."/>
            <person name="Kang H.-Y."/>
            <person name="Kim D."/>
            <person name="Lee H.H."/>
            <person name="Park K.H."/>
            <person name="Park S.-H."/>
            <person name="Park H.-S."/>
            <person name="Lee H.K."/>
            <person name="Oh T.K."/>
            <person name="Kim J.F."/>
        </authorList>
    </citation>
    <scope>NUCLEOTIDE SEQUENCE [LARGE SCALE GENOMIC DNA]</scope>
    <source>
        <strain evidence="6 7">KCTC 2396</strain>
    </source>
</reference>
<dbReference type="CDD" id="cd04080">
    <property type="entry name" value="CBM6_cellulase-like"/>
    <property type="match status" value="1"/>
</dbReference>
<dbReference type="Pfam" id="PF00722">
    <property type="entry name" value="Glyco_hydro_16"/>
    <property type="match status" value="1"/>
</dbReference>
<dbReference type="Gene3D" id="2.60.120.260">
    <property type="entry name" value="Galactose-binding domain-like"/>
    <property type="match status" value="1"/>
</dbReference>
<dbReference type="PROSITE" id="PS51175">
    <property type="entry name" value="CBM6"/>
    <property type="match status" value="1"/>
</dbReference>
<evidence type="ECO:0000313" key="7">
    <source>
        <dbReference type="Proteomes" id="UP000000238"/>
    </source>
</evidence>
<gene>
    <name evidence="6" type="ordered locus">HCH_04792</name>
</gene>
<organism evidence="6 7">
    <name type="scientific">Hahella chejuensis (strain KCTC 2396)</name>
    <dbReference type="NCBI Taxonomy" id="349521"/>
    <lineage>
        <taxon>Bacteria</taxon>
        <taxon>Pseudomonadati</taxon>
        <taxon>Pseudomonadota</taxon>
        <taxon>Gammaproteobacteria</taxon>
        <taxon>Oceanospirillales</taxon>
        <taxon>Hahellaceae</taxon>
        <taxon>Hahella</taxon>
    </lineage>
</organism>
<keyword evidence="7" id="KW-1185">Reference proteome</keyword>
<dbReference type="GO" id="GO:0030246">
    <property type="term" value="F:carbohydrate binding"/>
    <property type="evidence" value="ECO:0007669"/>
    <property type="project" value="InterPro"/>
</dbReference>
<dbReference type="GO" id="GO:0005975">
    <property type="term" value="P:carbohydrate metabolic process"/>
    <property type="evidence" value="ECO:0007669"/>
    <property type="project" value="InterPro"/>
</dbReference>
<dbReference type="CAZy" id="GH16">
    <property type="family name" value="Glycoside Hydrolase Family 16"/>
</dbReference>
<dbReference type="InterPro" id="IPR013320">
    <property type="entry name" value="ConA-like_dom_sf"/>
</dbReference>
<dbReference type="Gene3D" id="2.60.120.200">
    <property type="match status" value="1"/>
</dbReference>
<name>Q2SCY8_HAHCH</name>
<dbReference type="SUPFAM" id="SSF49899">
    <property type="entry name" value="Concanavalin A-like lectins/glucanases"/>
    <property type="match status" value="1"/>
</dbReference>
<evidence type="ECO:0000256" key="1">
    <source>
        <dbReference type="ARBA" id="ARBA00006865"/>
    </source>
</evidence>
<feature type="signal peptide" evidence="3">
    <location>
        <begin position="1"/>
        <end position="28"/>
    </location>
</feature>
<evidence type="ECO:0000313" key="6">
    <source>
        <dbReference type="EMBL" id="ABC31486.1"/>
    </source>
</evidence>
<dbReference type="RefSeq" id="WP_011398551.1">
    <property type="nucleotide sequence ID" value="NC_007645.1"/>
</dbReference>
<accession>Q2SCY8</accession>
<dbReference type="InterPro" id="IPR008979">
    <property type="entry name" value="Galactose-bd-like_sf"/>
</dbReference>
<dbReference type="InterPro" id="IPR005084">
    <property type="entry name" value="CBM6"/>
</dbReference>
<dbReference type="CDD" id="cd00161">
    <property type="entry name" value="beta-trefoil_Ricin-like"/>
    <property type="match status" value="1"/>
</dbReference>
<dbReference type="CDD" id="cd08023">
    <property type="entry name" value="GH16_laminarinase_like"/>
    <property type="match status" value="1"/>
</dbReference>
<dbReference type="InterPro" id="IPR000757">
    <property type="entry name" value="Beta-glucanase-like"/>
</dbReference>
<dbReference type="PROSITE" id="PS51762">
    <property type="entry name" value="GH16_2"/>
    <property type="match status" value="1"/>
</dbReference>
<dbReference type="HOGENOM" id="CLU_468305_0_0_6"/>
<dbReference type="PROSITE" id="PS51257">
    <property type="entry name" value="PROKAR_LIPOPROTEIN"/>
    <property type="match status" value="1"/>
</dbReference>
<dbReference type="GO" id="GO:0004553">
    <property type="term" value="F:hydrolase activity, hydrolyzing O-glycosyl compounds"/>
    <property type="evidence" value="ECO:0007669"/>
    <property type="project" value="InterPro"/>
</dbReference>
<dbReference type="InterPro" id="IPR000772">
    <property type="entry name" value="Ricin_B_lectin"/>
</dbReference>
<dbReference type="EMBL" id="CP000155">
    <property type="protein sequence ID" value="ABC31486.1"/>
    <property type="molecule type" value="Genomic_DNA"/>
</dbReference>
<dbReference type="OrthoDB" id="9809583at2"/>
<keyword evidence="2 3" id="KW-0732">Signal</keyword>
<dbReference type="Pfam" id="PF14200">
    <property type="entry name" value="RicinB_lectin_2"/>
    <property type="match status" value="2"/>
</dbReference>
<dbReference type="PANTHER" id="PTHR10963">
    <property type="entry name" value="GLYCOSYL HYDROLASE-RELATED"/>
    <property type="match status" value="1"/>
</dbReference>
<dbReference type="SMART" id="SM00606">
    <property type="entry name" value="CBD_IV"/>
    <property type="match status" value="1"/>
</dbReference>
<feature type="chain" id="PRO_5004215412" evidence="3">
    <location>
        <begin position="29"/>
        <end position="575"/>
    </location>
</feature>
<dbReference type="SUPFAM" id="SSF50370">
    <property type="entry name" value="Ricin B-like lectins"/>
    <property type="match status" value="1"/>
</dbReference>
<dbReference type="PROSITE" id="PS50231">
    <property type="entry name" value="RICIN_B_LECTIN"/>
    <property type="match status" value="1"/>
</dbReference>
<evidence type="ECO:0000259" key="5">
    <source>
        <dbReference type="PROSITE" id="PS51762"/>
    </source>
</evidence>
<dbReference type="CAZy" id="CBM6">
    <property type="family name" value="Carbohydrate-Binding Module Family 6"/>
</dbReference>
<evidence type="ECO:0000256" key="3">
    <source>
        <dbReference type="SAM" id="SignalP"/>
    </source>
</evidence>
<dbReference type="InterPro" id="IPR006584">
    <property type="entry name" value="Cellulose-bd_IV"/>
</dbReference>
<proteinExistence type="inferred from homology"/>
<dbReference type="STRING" id="349521.HCH_04792"/>
<evidence type="ECO:0000256" key="2">
    <source>
        <dbReference type="ARBA" id="ARBA00022729"/>
    </source>
</evidence>
<dbReference type="eggNOG" id="COG2273">
    <property type="taxonomic scope" value="Bacteria"/>
</dbReference>
<evidence type="ECO:0000259" key="4">
    <source>
        <dbReference type="PROSITE" id="PS51175"/>
    </source>
</evidence>
<dbReference type="CAZy" id="CBM13">
    <property type="family name" value="Carbohydrate-Binding Module Family 13"/>
</dbReference>
<dbReference type="SUPFAM" id="SSF49785">
    <property type="entry name" value="Galactose-binding domain-like"/>
    <property type="match status" value="1"/>
</dbReference>
<feature type="domain" description="GH16" evidence="5">
    <location>
        <begin position="317"/>
        <end position="575"/>
    </location>
</feature>
<dbReference type="KEGG" id="hch:HCH_04792"/>
<dbReference type="Pfam" id="PF03422">
    <property type="entry name" value="CBM_6"/>
    <property type="match status" value="1"/>
</dbReference>
<dbReference type="SMART" id="SM00458">
    <property type="entry name" value="RICIN"/>
    <property type="match status" value="1"/>
</dbReference>
<dbReference type="Proteomes" id="UP000000238">
    <property type="component" value="Chromosome"/>
</dbReference>
<sequence>MNKKHWPVSALMTASIVVAGCGSFVANAEVPEGVYQIKSKKSGLCLDVWSGSPEQAARIVQWQCHDGNNQRWKITPAGGGNYRLLAMHSGLAMDVESASTANGAGLQQWPDNGSGAQRFKFEDLGNNEFRIINSGSGKSLDIEEASVEPGVRLQQWDWNSGDHQRFYLLTDGGPTPPGASIPGKIEAEDYSAFSDTTAGNTGGGYRQDDVDIEATADQDGGFNVGWTAPGEYLRYNLNAAESGDYKVTLRVASIYAGKQLAVKLDGADVSGALAVPNTGGWQNWADIGFNANLSAGAHQLEVAFLTDGVNLNYINFAKGDGPTDPTDPPGWTLVWRDEFNGDSIDTGKWEHEVNGNGGGNNELQYYTARQQNSWVSGGKLHIQALKERYTGPEGTRDYTSARLRTLNKGDWKYGRFEIRAKLPWGQGMWPAIWMLPTDWVYGGWAASGEIDIMEAVNLKGAGGNNIYGTLHYGGEWPNNTHTGDHMAPSSSVVDQFHTYALEWEENEIRWYIDGVHYQTQNSWYSTAAPYPAPYNQRFHMILNLAVGGNWPGNPDGSTVFPQSMEVDYVRVYRKN</sequence>
<dbReference type="AlphaFoldDB" id="Q2SCY8"/>